<dbReference type="RefSeq" id="WP_369665919.1">
    <property type="nucleotide sequence ID" value="NZ_JBDKXB010000003.1"/>
</dbReference>
<reference evidence="1 2" key="1">
    <citation type="submission" date="2024-05" db="EMBL/GenBank/DDBJ databases">
        <title>Genome Sequence and Characterization of the New Strain Purple Sulfur Bacterium of Genus Thioalkalicoccus.</title>
        <authorList>
            <person name="Bryantseva I.A."/>
            <person name="Kyndt J.A."/>
            <person name="Imhoff J.F."/>
        </authorList>
    </citation>
    <scope>NUCLEOTIDE SEQUENCE [LARGE SCALE GENOMIC DNA]</scope>
    <source>
        <strain evidence="1 2">Um2</strain>
    </source>
</reference>
<protein>
    <recommendedName>
        <fullName evidence="3">DUF2164 domain-containing protein</fullName>
    </recommendedName>
</protein>
<evidence type="ECO:0000313" key="1">
    <source>
        <dbReference type="EMBL" id="MEY6431536.1"/>
    </source>
</evidence>
<evidence type="ECO:0000313" key="2">
    <source>
        <dbReference type="Proteomes" id="UP001564408"/>
    </source>
</evidence>
<name>A0ABV4BB11_9GAMM</name>
<dbReference type="Proteomes" id="UP001564408">
    <property type="component" value="Unassembled WGS sequence"/>
</dbReference>
<evidence type="ECO:0008006" key="3">
    <source>
        <dbReference type="Google" id="ProtNLM"/>
    </source>
</evidence>
<organism evidence="1 2">
    <name type="scientific">Thioalkalicoccus limnaeus</name>
    <dbReference type="NCBI Taxonomy" id="120681"/>
    <lineage>
        <taxon>Bacteria</taxon>
        <taxon>Pseudomonadati</taxon>
        <taxon>Pseudomonadota</taxon>
        <taxon>Gammaproteobacteria</taxon>
        <taxon>Chromatiales</taxon>
        <taxon>Chromatiaceae</taxon>
        <taxon>Thioalkalicoccus</taxon>
    </lineage>
</organism>
<gene>
    <name evidence="1" type="ORF">ABC977_03835</name>
</gene>
<comment type="caution">
    <text evidence="1">The sequence shown here is derived from an EMBL/GenBank/DDBJ whole genome shotgun (WGS) entry which is preliminary data.</text>
</comment>
<sequence>MKMVDAPTTTPLERVEALYRELVAWYGEGSEREIRAASKLLVVALFELKTHGGPGWRTLVDDLIQTLERDPARFERMLEAHRGEQRRPW</sequence>
<dbReference type="EMBL" id="JBDKXB010000003">
    <property type="protein sequence ID" value="MEY6431536.1"/>
    <property type="molecule type" value="Genomic_DNA"/>
</dbReference>
<keyword evidence="2" id="KW-1185">Reference proteome</keyword>
<proteinExistence type="predicted"/>
<accession>A0ABV4BB11</accession>